<evidence type="ECO:0000313" key="2">
    <source>
        <dbReference type="EMBL" id="CAG9324904.1"/>
    </source>
</evidence>
<organism evidence="2 3">
    <name type="scientific">Blepharisma stoltei</name>
    <dbReference type="NCBI Taxonomy" id="1481888"/>
    <lineage>
        <taxon>Eukaryota</taxon>
        <taxon>Sar</taxon>
        <taxon>Alveolata</taxon>
        <taxon>Ciliophora</taxon>
        <taxon>Postciliodesmatophora</taxon>
        <taxon>Heterotrichea</taxon>
        <taxon>Heterotrichida</taxon>
        <taxon>Blepharismidae</taxon>
        <taxon>Blepharisma</taxon>
    </lineage>
</organism>
<comment type="caution">
    <text evidence="2">The sequence shown here is derived from an EMBL/GenBank/DDBJ whole genome shotgun (WGS) entry which is preliminary data.</text>
</comment>
<feature type="coiled-coil region" evidence="1">
    <location>
        <begin position="77"/>
        <end position="114"/>
    </location>
</feature>
<dbReference type="AlphaFoldDB" id="A0AAU9JK64"/>
<proteinExistence type="predicted"/>
<sequence>MTFWIATEQKNIYASEPQKKPKGVKNMKKRKTPKKLIKNFYPRCRGWGVGYWRKMRWEYNGWDSSHFMDFGSHLSYGENAEKEIKNARAKIEENKDLEQKLTEIKESNKEKKLDKAKKYKRRGEYLDIYKFKLSTIEDTMLEIMSKI</sequence>
<gene>
    <name evidence="2" type="ORF">BSTOLATCC_MIC37652</name>
</gene>
<protein>
    <submittedName>
        <fullName evidence="2">Uncharacterized protein</fullName>
    </submittedName>
</protein>
<evidence type="ECO:0000256" key="1">
    <source>
        <dbReference type="SAM" id="Coils"/>
    </source>
</evidence>
<reference evidence="2" key="1">
    <citation type="submission" date="2021-09" db="EMBL/GenBank/DDBJ databases">
        <authorList>
            <consortium name="AG Swart"/>
            <person name="Singh M."/>
            <person name="Singh A."/>
            <person name="Seah K."/>
            <person name="Emmerich C."/>
        </authorList>
    </citation>
    <scope>NUCLEOTIDE SEQUENCE</scope>
    <source>
        <strain evidence="2">ATCC30299</strain>
    </source>
</reference>
<name>A0AAU9JK64_9CILI</name>
<dbReference type="EMBL" id="CAJZBQ010000037">
    <property type="protein sequence ID" value="CAG9324904.1"/>
    <property type="molecule type" value="Genomic_DNA"/>
</dbReference>
<keyword evidence="3" id="KW-1185">Reference proteome</keyword>
<accession>A0AAU9JK64</accession>
<evidence type="ECO:0000313" key="3">
    <source>
        <dbReference type="Proteomes" id="UP001162131"/>
    </source>
</evidence>
<dbReference type="Proteomes" id="UP001162131">
    <property type="component" value="Unassembled WGS sequence"/>
</dbReference>
<keyword evidence="1" id="KW-0175">Coiled coil</keyword>